<dbReference type="SMART" id="SM00342">
    <property type="entry name" value="HTH_ARAC"/>
    <property type="match status" value="1"/>
</dbReference>
<dbReference type="Pfam" id="PF00072">
    <property type="entry name" value="Response_reg"/>
    <property type="match status" value="1"/>
</dbReference>
<dbReference type="RefSeq" id="WP_068681454.1">
    <property type="nucleotide sequence ID" value="NZ_LYPA01000045.1"/>
</dbReference>
<name>A0A1A5YLW4_9BACL</name>
<gene>
    <name evidence="7" type="ORF">A7K91_07075</name>
</gene>
<evidence type="ECO:0000259" key="5">
    <source>
        <dbReference type="PROSITE" id="PS01124"/>
    </source>
</evidence>
<dbReference type="GO" id="GO:0043565">
    <property type="term" value="F:sequence-specific DNA binding"/>
    <property type="evidence" value="ECO:0007669"/>
    <property type="project" value="InterPro"/>
</dbReference>
<dbReference type="CDD" id="cd17536">
    <property type="entry name" value="REC_YesN-like"/>
    <property type="match status" value="1"/>
</dbReference>
<dbReference type="AlphaFoldDB" id="A0A1A5YLW4"/>
<organism evidence="7 8">
    <name type="scientific">Paenibacillus oryzae</name>
    <dbReference type="NCBI Taxonomy" id="1844972"/>
    <lineage>
        <taxon>Bacteria</taxon>
        <taxon>Bacillati</taxon>
        <taxon>Bacillota</taxon>
        <taxon>Bacilli</taxon>
        <taxon>Bacillales</taxon>
        <taxon>Paenibacillaceae</taxon>
        <taxon>Paenibacillus</taxon>
    </lineage>
</organism>
<evidence type="ECO:0000256" key="1">
    <source>
        <dbReference type="ARBA" id="ARBA00023015"/>
    </source>
</evidence>
<dbReference type="InterPro" id="IPR001789">
    <property type="entry name" value="Sig_transdc_resp-reg_receiver"/>
</dbReference>
<keyword evidence="8" id="KW-1185">Reference proteome</keyword>
<evidence type="ECO:0000256" key="3">
    <source>
        <dbReference type="ARBA" id="ARBA00023163"/>
    </source>
</evidence>
<dbReference type="InterPro" id="IPR018060">
    <property type="entry name" value="HTH_AraC"/>
</dbReference>
<evidence type="ECO:0000256" key="4">
    <source>
        <dbReference type="PROSITE-ProRule" id="PRU00169"/>
    </source>
</evidence>
<evidence type="ECO:0000313" key="7">
    <source>
        <dbReference type="EMBL" id="OBR66609.1"/>
    </source>
</evidence>
<sequence length="383" mass="43407">MKLLIVDDQISLHRYLDKVMDWEEMGFTQVQHAYDGEEAARLVEAFSPDIMMMDIQMPVLNGIEALKLVRQSFHMPRTIILSAYDQFEYARDALRLQVSNYLLKPVDAEQLREVLGELIQESVSSIRKSICEELSRIVYSGSMEPESLPILRKGLDFLAADRFAIMTFVDDSPLEIDYAGWVQEYADKSINCIAGCRSKQEMVVLVGGRDELTETRLRACSQSMLAEAASASPPRKLSIGISAIAQDAAFLPQLIEDSAQAVRSPESGSKLKEKVWRIKPYVDSSYREDLSLQSVAERFDIDKYQLSRAFKQEFGVNYWAYVIKVRIEKAAELLVGTNWKNGQIAELTGFLDESHFSRAFKKYYGVTPKEYRVSTIPSNGSAE</sequence>
<feature type="modified residue" description="4-aspartylphosphate" evidence="4">
    <location>
        <position position="54"/>
    </location>
</feature>
<dbReference type="InterPro" id="IPR009057">
    <property type="entry name" value="Homeodomain-like_sf"/>
</dbReference>
<dbReference type="PROSITE" id="PS50110">
    <property type="entry name" value="RESPONSE_REGULATORY"/>
    <property type="match status" value="1"/>
</dbReference>
<evidence type="ECO:0000256" key="2">
    <source>
        <dbReference type="ARBA" id="ARBA00023125"/>
    </source>
</evidence>
<evidence type="ECO:0000259" key="6">
    <source>
        <dbReference type="PROSITE" id="PS50110"/>
    </source>
</evidence>
<feature type="domain" description="HTH araC/xylS-type" evidence="5">
    <location>
        <begin position="276"/>
        <end position="374"/>
    </location>
</feature>
<keyword evidence="1" id="KW-0805">Transcription regulation</keyword>
<evidence type="ECO:0000313" key="8">
    <source>
        <dbReference type="Proteomes" id="UP000092024"/>
    </source>
</evidence>
<dbReference type="PROSITE" id="PS01124">
    <property type="entry name" value="HTH_ARAC_FAMILY_2"/>
    <property type="match status" value="1"/>
</dbReference>
<feature type="domain" description="Response regulatory" evidence="6">
    <location>
        <begin position="2"/>
        <end position="119"/>
    </location>
</feature>
<dbReference type="Proteomes" id="UP000092024">
    <property type="component" value="Unassembled WGS sequence"/>
</dbReference>
<dbReference type="Gene3D" id="3.40.50.2300">
    <property type="match status" value="1"/>
</dbReference>
<dbReference type="PANTHER" id="PTHR43280:SF2">
    <property type="entry name" value="HTH-TYPE TRANSCRIPTIONAL REGULATOR EXSA"/>
    <property type="match status" value="1"/>
</dbReference>
<dbReference type="Pfam" id="PF12833">
    <property type="entry name" value="HTH_18"/>
    <property type="match status" value="1"/>
</dbReference>
<dbReference type="InterPro" id="IPR011006">
    <property type="entry name" value="CheY-like_superfamily"/>
</dbReference>
<keyword evidence="3" id="KW-0804">Transcription</keyword>
<reference evidence="7 8" key="1">
    <citation type="submission" date="2016-05" db="EMBL/GenBank/DDBJ databases">
        <title>Paenibacillus oryzae. sp. nov., isolated from the rice root.</title>
        <authorList>
            <person name="Zhang J."/>
            <person name="Zhang X."/>
        </authorList>
    </citation>
    <scope>NUCLEOTIDE SEQUENCE [LARGE SCALE GENOMIC DNA]</scope>
    <source>
        <strain evidence="7 8">1DrF-4</strain>
    </source>
</reference>
<dbReference type="PRINTS" id="PR00032">
    <property type="entry name" value="HTHARAC"/>
</dbReference>
<dbReference type="InterPro" id="IPR020449">
    <property type="entry name" value="Tscrpt_reg_AraC-type_HTH"/>
</dbReference>
<dbReference type="PANTHER" id="PTHR43280">
    <property type="entry name" value="ARAC-FAMILY TRANSCRIPTIONAL REGULATOR"/>
    <property type="match status" value="1"/>
</dbReference>
<accession>A0A1A5YLW4</accession>
<dbReference type="SUPFAM" id="SSF52172">
    <property type="entry name" value="CheY-like"/>
    <property type="match status" value="1"/>
</dbReference>
<dbReference type="SMART" id="SM00448">
    <property type="entry name" value="REC"/>
    <property type="match status" value="1"/>
</dbReference>
<dbReference type="SUPFAM" id="SSF46689">
    <property type="entry name" value="Homeodomain-like"/>
    <property type="match status" value="2"/>
</dbReference>
<dbReference type="EMBL" id="LYPA01000045">
    <property type="protein sequence ID" value="OBR66609.1"/>
    <property type="molecule type" value="Genomic_DNA"/>
</dbReference>
<keyword evidence="4" id="KW-0597">Phosphoprotein</keyword>
<comment type="caution">
    <text evidence="7">The sequence shown here is derived from an EMBL/GenBank/DDBJ whole genome shotgun (WGS) entry which is preliminary data.</text>
</comment>
<proteinExistence type="predicted"/>
<protein>
    <submittedName>
        <fullName evidence="7">DNA-binding response regulator</fullName>
    </submittedName>
</protein>
<dbReference type="GO" id="GO:0003700">
    <property type="term" value="F:DNA-binding transcription factor activity"/>
    <property type="evidence" value="ECO:0007669"/>
    <property type="project" value="InterPro"/>
</dbReference>
<keyword evidence="2 7" id="KW-0238">DNA-binding</keyword>
<dbReference type="GO" id="GO:0000160">
    <property type="term" value="P:phosphorelay signal transduction system"/>
    <property type="evidence" value="ECO:0007669"/>
    <property type="project" value="InterPro"/>
</dbReference>
<dbReference type="Gene3D" id="1.10.10.60">
    <property type="entry name" value="Homeodomain-like"/>
    <property type="match status" value="2"/>
</dbReference>
<dbReference type="OrthoDB" id="9799319at2"/>
<dbReference type="STRING" id="1844972.A7K91_07075"/>